<reference evidence="10 11" key="1">
    <citation type="journal article" date="2009" name="Nature">
        <title>Evolution of pathogenicity and sexual reproduction in eight Candida genomes.</title>
        <authorList>
            <person name="Butler G."/>
            <person name="Rasmussen M.D."/>
            <person name="Lin M.F."/>
            <person name="Santos M.A."/>
            <person name="Sakthikumar S."/>
            <person name="Munro C.A."/>
            <person name="Rheinbay E."/>
            <person name="Grabherr M."/>
            <person name="Forche A."/>
            <person name="Reedy J.L."/>
            <person name="Agrafioti I."/>
            <person name="Arnaud M.B."/>
            <person name="Bates S."/>
            <person name="Brown A.J."/>
            <person name="Brunke S."/>
            <person name="Costanzo M.C."/>
            <person name="Fitzpatrick D.A."/>
            <person name="de Groot P.W."/>
            <person name="Harris D."/>
            <person name="Hoyer L.L."/>
            <person name="Hube B."/>
            <person name="Klis F.M."/>
            <person name="Kodira C."/>
            <person name="Lennard N."/>
            <person name="Logue M.E."/>
            <person name="Martin R."/>
            <person name="Neiman A.M."/>
            <person name="Nikolaou E."/>
            <person name="Quail M.A."/>
            <person name="Quinn J."/>
            <person name="Santos M.C."/>
            <person name="Schmitzberger F.F."/>
            <person name="Sherlock G."/>
            <person name="Shah P."/>
            <person name="Silverstein K.A."/>
            <person name="Skrzypek M.S."/>
            <person name="Soll D."/>
            <person name="Staggs R."/>
            <person name="Stansfield I."/>
            <person name="Stumpf M.P."/>
            <person name="Sudbery P.E."/>
            <person name="Srikantha T."/>
            <person name="Zeng Q."/>
            <person name="Berman J."/>
            <person name="Berriman M."/>
            <person name="Heitman J."/>
            <person name="Gow N.A."/>
            <person name="Lorenz M.C."/>
            <person name="Birren B.W."/>
            <person name="Kellis M."/>
            <person name="Cuomo C.A."/>
        </authorList>
    </citation>
    <scope>NUCLEOTIDE SEQUENCE [LARGE SCALE GENOMIC DNA]</scope>
    <source>
        <strain evidence="11">ATCC MYA-3404 / T1</strain>
    </source>
</reference>
<dbReference type="GO" id="GO:0000055">
    <property type="term" value="P:ribosomal large subunit export from nucleus"/>
    <property type="evidence" value="ECO:0007669"/>
    <property type="project" value="InterPro"/>
</dbReference>
<keyword evidence="4" id="KW-0653">Protein transport</keyword>
<proteinExistence type="predicted"/>
<evidence type="ECO:0000256" key="1">
    <source>
        <dbReference type="ARBA" id="ARBA00004567"/>
    </source>
</evidence>
<dbReference type="GO" id="GO:0006406">
    <property type="term" value="P:mRNA export from nucleus"/>
    <property type="evidence" value="ECO:0007669"/>
    <property type="project" value="TreeGrafter"/>
</dbReference>
<dbReference type="VEuPathDB" id="FungiDB:CTRG_05425"/>
<evidence type="ECO:0000256" key="9">
    <source>
        <dbReference type="SAM" id="MobiDB-lite"/>
    </source>
</evidence>
<dbReference type="KEGG" id="ctp:CTRG_05425"/>
<dbReference type="GO" id="GO:0000056">
    <property type="term" value="P:ribosomal small subunit export from nucleus"/>
    <property type="evidence" value="ECO:0007669"/>
    <property type="project" value="InterPro"/>
</dbReference>
<dbReference type="eggNOG" id="ENOG502T8MV">
    <property type="taxonomic scope" value="Eukaryota"/>
</dbReference>
<keyword evidence="3" id="KW-0509">mRNA transport</keyword>
<dbReference type="GO" id="GO:0006606">
    <property type="term" value="P:protein import into nucleus"/>
    <property type="evidence" value="ECO:0007669"/>
    <property type="project" value="TreeGrafter"/>
</dbReference>
<dbReference type="OrthoDB" id="341482at2759"/>
<evidence type="ECO:0000256" key="2">
    <source>
        <dbReference type="ARBA" id="ARBA00022448"/>
    </source>
</evidence>
<dbReference type="STRING" id="294747.C5MH71"/>
<dbReference type="GO" id="GO:0017056">
    <property type="term" value="F:structural constituent of nuclear pore"/>
    <property type="evidence" value="ECO:0007669"/>
    <property type="project" value="InterPro"/>
</dbReference>
<comment type="subcellular location">
    <subcellularLocation>
        <location evidence="1">Nucleus</location>
        <location evidence="1">Nuclear pore complex</location>
    </subcellularLocation>
</comment>
<dbReference type="GeneID" id="8300482"/>
<dbReference type="PANTHER" id="PTHR13257">
    <property type="entry name" value="NUCLEOPORIN NUP84-RELATED"/>
    <property type="match status" value="1"/>
</dbReference>
<gene>
    <name evidence="10" type="ORF">CTRG_05425</name>
</gene>
<evidence type="ECO:0000256" key="7">
    <source>
        <dbReference type="ARBA" id="ARBA00023242"/>
    </source>
</evidence>
<dbReference type="GO" id="GO:0005643">
    <property type="term" value="C:nuclear pore"/>
    <property type="evidence" value="ECO:0007669"/>
    <property type="project" value="UniProtKB-SubCell"/>
</dbReference>
<evidence type="ECO:0000256" key="8">
    <source>
        <dbReference type="SAM" id="Coils"/>
    </source>
</evidence>
<dbReference type="InterPro" id="IPR037700">
    <property type="entry name" value="NUP88/NUP82"/>
</dbReference>
<keyword evidence="8" id="KW-0175">Coiled coil</keyword>
<keyword evidence="11" id="KW-1185">Reference proteome</keyword>
<name>C5MH71_CANTT</name>
<evidence type="ECO:0000313" key="10">
    <source>
        <dbReference type="EMBL" id="EER30973.1"/>
    </source>
</evidence>
<dbReference type="AlphaFoldDB" id="C5MH71"/>
<keyword evidence="5" id="KW-0811">Translocation</keyword>
<keyword evidence="7" id="KW-0539">Nucleus</keyword>
<feature type="coiled-coil region" evidence="8">
    <location>
        <begin position="712"/>
        <end position="739"/>
    </location>
</feature>
<evidence type="ECO:0000256" key="6">
    <source>
        <dbReference type="ARBA" id="ARBA00023132"/>
    </source>
</evidence>
<dbReference type="RefSeq" id="XP_002551127.1">
    <property type="nucleotide sequence ID" value="XM_002551081.1"/>
</dbReference>
<protein>
    <submittedName>
        <fullName evidence="10">Uncharacterized protein</fullName>
    </submittedName>
</protein>
<organism evidence="10 11">
    <name type="scientific">Candida tropicalis (strain ATCC MYA-3404 / T1)</name>
    <name type="common">Yeast</name>
    <dbReference type="NCBI Taxonomy" id="294747"/>
    <lineage>
        <taxon>Eukaryota</taxon>
        <taxon>Fungi</taxon>
        <taxon>Dikarya</taxon>
        <taxon>Ascomycota</taxon>
        <taxon>Saccharomycotina</taxon>
        <taxon>Pichiomycetes</taxon>
        <taxon>Debaryomycetaceae</taxon>
        <taxon>Candida/Lodderomyces clade</taxon>
        <taxon>Candida</taxon>
    </lineage>
</organism>
<evidence type="ECO:0000313" key="11">
    <source>
        <dbReference type="Proteomes" id="UP000002037"/>
    </source>
</evidence>
<evidence type="ECO:0000256" key="4">
    <source>
        <dbReference type="ARBA" id="ARBA00022927"/>
    </source>
</evidence>
<accession>C5MH71</accession>
<evidence type="ECO:0000256" key="3">
    <source>
        <dbReference type="ARBA" id="ARBA00022816"/>
    </source>
</evidence>
<feature type="compositionally biased region" description="Basic residues" evidence="9">
    <location>
        <begin position="13"/>
        <end position="22"/>
    </location>
</feature>
<dbReference type="Proteomes" id="UP000002037">
    <property type="component" value="Unassembled WGS sequence"/>
</dbReference>
<evidence type="ECO:0000256" key="5">
    <source>
        <dbReference type="ARBA" id="ARBA00023010"/>
    </source>
</evidence>
<dbReference type="HOGENOM" id="CLU_358692_0_0_1"/>
<sequence length="854" mass="95938">MNSEQNDFLETNRKKKQEKKRRKTIQLQYQDPFPSQILFHHCIMSSIGSKDQFVSQITNQSIFKHFLDSNTSKEELSSPLPYNRLVCRGNSDVFFVSNNLVRCCTINPDTTNYKLLKVVNPFYEIISLLMNKSGTLLALIGEQEIDVVTLPANVVKGDGVYVDGSSFKIQNLTGKIRKCVWQTTAANDSMLVVLNDNSEIKAFDLTKSLEVPIINIDLKTLDNFKNQEATSIAFGSDQNLAGGLTLYVSTKSSIFAVYPFTTSSTKLVTTEEAIDVALQDTKAAMELIQEKYPTNLTEIATSPMNKAALKQFDYYLNIKNQLSGTVPIVKEVRDVYTNNPYELFVVQQNLNDFEGPVLQGPIVSVGSDIQDITSFGDNPFISFMASVGDNAVVNYYAQLAPMLMKYRASGDVSDESKESTPVVLTPRYIKPRKGFGFVDNTEIEERALVKQTQSQASFWKEELSVLDLLHTDKLPADDTNTTNNNNNSNKKLPTYFGSLDEFRFTIFMASKKIVIVDCTWVKDFVNDLVGNKVDDVAVAPHYGVASEEPEPILAFTYIKDKITSTGEYLLVFRSKTKDDLEVIQIVNTAPEDLTTEPKEILRLTDKVQSNAGLTYKAPSPFDELLAELQNLSKIKIATGGIQGNTGLDKGNVDDLENLNKLSINTIQLAKEYSIFGIKLQTRILSNLDSLKEQKSILNKIKSQCEPNDSEIKKGEEDKLTKLADRQEKLDKRFVDLQKKIYDALNKYNKERSLPISDAESSWFKEIDSIDQSVNTGVKDEVSLTEKIERLSSQVKSVLESSKAKDSKTSEVTPVEQLELERKLSKLKHWLIREDKAIQALKDKLTASLKLVDEQ</sequence>
<dbReference type="EMBL" id="GG692402">
    <property type="protein sequence ID" value="EER30973.1"/>
    <property type="molecule type" value="Genomic_DNA"/>
</dbReference>
<keyword evidence="2" id="KW-0813">Transport</keyword>
<keyword evidence="6" id="KW-0906">Nuclear pore complex</keyword>
<dbReference type="PANTHER" id="PTHR13257:SF0">
    <property type="entry name" value="NUCLEAR PORE COMPLEX PROTEIN NUP88"/>
    <property type="match status" value="1"/>
</dbReference>
<feature type="region of interest" description="Disordered" evidence="9">
    <location>
        <begin position="1"/>
        <end position="22"/>
    </location>
</feature>